<dbReference type="Gene3D" id="3.30.540.10">
    <property type="entry name" value="Fructose-1,6-Bisphosphatase, subunit A, domain 1"/>
    <property type="match status" value="1"/>
</dbReference>
<dbReference type="InterPro" id="IPR033942">
    <property type="entry name" value="IMPase"/>
</dbReference>
<accession>A0A0F6YL77</accession>
<dbReference type="EMBL" id="CP011125">
    <property type="protein sequence ID" value="AKF10047.1"/>
    <property type="molecule type" value="Genomic_DNA"/>
</dbReference>
<keyword evidence="6 7" id="KW-0460">Magnesium</keyword>
<dbReference type="Pfam" id="PF00459">
    <property type="entry name" value="Inositol_P"/>
    <property type="match status" value="1"/>
</dbReference>
<dbReference type="CDD" id="cd01639">
    <property type="entry name" value="IMPase"/>
    <property type="match status" value="1"/>
</dbReference>
<gene>
    <name evidence="9" type="ORF">DB32_007196</name>
</gene>
<dbReference type="InterPro" id="IPR020583">
    <property type="entry name" value="Inositol_monoP_metal-BS"/>
</dbReference>
<organism evidence="9 10">
    <name type="scientific">Sandaracinus amylolyticus</name>
    <dbReference type="NCBI Taxonomy" id="927083"/>
    <lineage>
        <taxon>Bacteria</taxon>
        <taxon>Pseudomonadati</taxon>
        <taxon>Myxococcota</taxon>
        <taxon>Polyangia</taxon>
        <taxon>Polyangiales</taxon>
        <taxon>Sandaracinaceae</taxon>
        <taxon>Sandaracinus</taxon>
    </lineage>
</organism>
<protein>
    <recommendedName>
        <fullName evidence="8">Inositol-1-monophosphatase</fullName>
        <ecNumber evidence="8">3.1.3.25</ecNumber>
    </recommendedName>
</protein>
<feature type="binding site" evidence="7">
    <location>
        <position position="217"/>
    </location>
    <ligand>
        <name>Mg(2+)</name>
        <dbReference type="ChEBI" id="CHEBI:18420"/>
        <label>1</label>
        <note>catalytic</note>
    </ligand>
</feature>
<evidence type="ECO:0000256" key="8">
    <source>
        <dbReference type="RuleBase" id="RU364068"/>
    </source>
</evidence>
<feature type="binding site" evidence="7">
    <location>
        <position position="70"/>
    </location>
    <ligand>
        <name>Mg(2+)</name>
        <dbReference type="ChEBI" id="CHEBI:18420"/>
        <label>1</label>
        <note>catalytic</note>
    </ligand>
</feature>
<dbReference type="AlphaFoldDB" id="A0A0F6YL77"/>
<dbReference type="Proteomes" id="UP000034883">
    <property type="component" value="Chromosome"/>
</dbReference>
<dbReference type="Gene3D" id="3.40.190.80">
    <property type="match status" value="1"/>
</dbReference>
<dbReference type="InterPro" id="IPR000760">
    <property type="entry name" value="Inositol_monophosphatase-like"/>
</dbReference>
<comment type="catalytic activity">
    <reaction evidence="1 8">
        <text>a myo-inositol phosphate + H2O = myo-inositol + phosphate</text>
        <dbReference type="Rhea" id="RHEA:24056"/>
        <dbReference type="ChEBI" id="CHEBI:15377"/>
        <dbReference type="ChEBI" id="CHEBI:17268"/>
        <dbReference type="ChEBI" id="CHEBI:43474"/>
        <dbReference type="ChEBI" id="CHEBI:84139"/>
        <dbReference type="EC" id="3.1.3.25"/>
    </reaction>
</comment>
<evidence type="ECO:0000256" key="5">
    <source>
        <dbReference type="ARBA" id="ARBA00022801"/>
    </source>
</evidence>
<name>A0A0F6YL77_9BACT</name>
<evidence type="ECO:0000313" key="10">
    <source>
        <dbReference type="Proteomes" id="UP000034883"/>
    </source>
</evidence>
<sequence length="270" mass="28740">MTTSELERLIDEARAIAIDAGQLLARAWRRGGRVEKKSAIDLVTEHDLASEALITARLRAAFPGITIVAEEAGGEIASGLAWYVDPLDGTTNFAHGHFVFSVSIGLAHHGAPIAGVVHAPAIGITWWGAEGVGAFRSVGGVLEQCRVSENDTLASSIIATGFPYDRAIDPDNNVRESARIIPQVQGIRRLGSAAMDLVLVADGTYDGYWEQKLAPWDLCAGAAIAKAAGATLTDYEGAPITLRPKNRVVCTNGRVHEVLRREVLAARAEL</sequence>
<evidence type="ECO:0000256" key="4">
    <source>
        <dbReference type="ARBA" id="ARBA00022723"/>
    </source>
</evidence>
<dbReference type="GO" id="GO:0046854">
    <property type="term" value="P:phosphatidylinositol phosphate biosynthetic process"/>
    <property type="evidence" value="ECO:0007669"/>
    <property type="project" value="InterPro"/>
</dbReference>
<feature type="binding site" evidence="7">
    <location>
        <position position="88"/>
    </location>
    <ligand>
        <name>Mg(2+)</name>
        <dbReference type="ChEBI" id="CHEBI:18420"/>
        <label>1</label>
        <note>catalytic</note>
    </ligand>
</feature>
<comment type="similarity">
    <text evidence="3 8">Belongs to the inositol monophosphatase superfamily.</text>
</comment>
<dbReference type="PROSITE" id="PS00630">
    <property type="entry name" value="IMP_2"/>
    <property type="match status" value="1"/>
</dbReference>
<keyword evidence="5 8" id="KW-0378">Hydrolase</keyword>
<comment type="cofactor">
    <cofactor evidence="2 7 8">
        <name>Mg(2+)</name>
        <dbReference type="ChEBI" id="CHEBI:18420"/>
    </cofactor>
</comment>
<evidence type="ECO:0000256" key="7">
    <source>
        <dbReference type="PIRSR" id="PIRSR600760-2"/>
    </source>
</evidence>
<proteinExistence type="inferred from homology"/>
<dbReference type="PRINTS" id="PR00377">
    <property type="entry name" value="IMPHPHTASES"/>
</dbReference>
<dbReference type="PRINTS" id="PR01959">
    <property type="entry name" value="SBIMPHPHTASE"/>
</dbReference>
<dbReference type="SUPFAM" id="SSF56655">
    <property type="entry name" value="Carbohydrate phosphatase"/>
    <property type="match status" value="1"/>
</dbReference>
<evidence type="ECO:0000256" key="1">
    <source>
        <dbReference type="ARBA" id="ARBA00001033"/>
    </source>
</evidence>
<dbReference type="KEGG" id="samy:DB32_007196"/>
<evidence type="ECO:0000313" key="9">
    <source>
        <dbReference type="EMBL" id="AKF10047.1"/>
    </source>
</evidence>
<keyword evidence="4 7" id="KW-0479">Metal-binding</keyword>
<dbReference type="InterPro" id="IPR020550">
    <property type="entry name" value="Inositol_monophosphatase_CS"/>
</dbReference>
<evidence type="ECO:0000256" key="3">
    <source>
        <dbReference type="ARBA" id="ARBA00009759"/>
    </source>
</evidence>
<dbReference type="STRING" id="927083.DB32_007196"/>
<reference evidence="9 10" key="1">
    <citation type="submission" date="2015-03" db="EMBL/GenBank/DDBJ databases">
        <title>Genome assembly of Sandaracinus amylolyticus DSM 53668.</title>
        <authorList>
            <person name="Sharma G."/>
            <person name="Subramanian S."/>
        </authorList>
    </citation>
    <scope>NUCLEOTIDE SEQUENCE [LARGE SCALE GENOMIC DNA]</scope>
    <source>
        <strain evidence="9 10">DSM 53668</strain>
    </source>
</reference>
<dbReference type="InterPro" id="IPR022337">
    <property type="entry name" value="Inositol_monophosphatase_SuhB"/>
</dbReference>
<dbReference type="GO" id="GO:0046872">
    <property type="term" value="F:metal ion binding"/>
    <property type="evidence" value="ECO:0007669"/>
    <property type="project" value="UniProtKB-KW"/>
</dbReference>
<feature type="binding site" evidence="7">
    <location>
        <position position="87"/>
    </location>
    <ligand>
        <name>Mg(2+)</name>
        <dbReference type="ChEBI" id="CHEBI:18420"/>
        <label>1</label>
        <note>catalytic</note>
    </ligand>
</feature>
<dbReference type="PANTHER" id="PTHR20854:SF4">
    <property type="entry name" value="INOSITOL-1-MONOPHOSPHATASE-RELATED"/>
    <property type="match status" value="1"/>
</dbReference>
<evidence type="ECO:0000256" key="2">
    <source>
        <dbReference type="ARBA" id="ARBA00001946"/>
    </source>
</evidence>
<dbReference type="RefSeq" id="WP_053237047.1">
    <property type="nucleotide sequence ID" value="NZ_CP011125.1"/>
</dbReference>
<keyword evidence="10" id="KW-1185">Reference proteome</keyword>
<dbReference type="EC" id="3.1.3.25" evidence="8"/>
<dbReference type="GO" id="GO:0007165">
    <property type="term" value="P:signal transduction"/>
    <property type="evidence" value="ECO:0007669"/>
    <property type="project" value="TreeGrafter"/>
</dbReference>
<evidence type="ECO:0000256" key="6">
    <source>
        <dbReference type="ARBA" id="ARBA00022842"/>
    </source>
</evidence>
<feature type="binding site" evidence="7">
    <location>
        <position position="85"/>
    </location>
    <ligand>
        <name>Mg(2+)</name>
        <dbReference type="ChEBI" id="CHEBI:18420"/>
        <label>1</label>
        <note>catalytic</note>
    </ligand>
</feature>
<dbReference type="OrthoDB" id="9785695at2"/>
<dbReference type="GO" id="GO:0006020">
    <property type="term" value="P:inositol metabolic process"/>
    <property type="evidence" value="ECO:0007669"/>
    <property type="project" value="TreeGrafter"/>
</dbReference>
<dbReference type="PROSITE" id="PS00629">
    <property type="entry name" value="IMP_1"/>
    <property type="match status" value="1"/>
</dbReference>
<dbReference type="PANTHER" id="PTHR20854">
    <property type="entry name" value="INOSITOL MONOPHOSPHATASE"/>
    <property type="match status" value="1"/>
</dbReference>
<dbReference type="GO" id="GO:0008934">
    <property type="term" value="F:inositol monophosphate 1-phosphatase activity"/>
    <property type="evidence" value="ECO:0007669"/>
    <property type="project" value="InterPro"/>
</dbReference>